<dbReference type="OrthoDB" id="9807948at2"/>
<evidence type="ECO:0000313" key="4">
    <source>
        <dbReference type="EMBL" id="AXC50419.1"/>
    </source>
</evidence>
<dbReference type="RefSeq" id="WP_114076736.1">
    <property type="nucleotide sequence ID" value="NZ_CP030918.1"/>
</dbReference>
<feature type="region of interest" description="Disordered" evidence="1">
    <location>
        <begin position="387"/>
        <end position="410"/>
    </location>
</feature>
<evidence type="ECO:0000259" key="2">
    <source>
        <dbReference type="SMART" id="SM00897"/>
    </source>
</evidence>
<proteinExistence type="predicted"/>
<dbReference type="InterPro" id="IPR019494">
    <property type="entry name" value="FIST_C"/>
</dbReference>
<dbReference type="KEGG" id="pars:DRW48_12650"/>
<accession>A0A344PM14</accession>
<dbReference type="PANTHER" id="PTHR40252">
    <property type="entry name" value="BLR0328 PROTEIN"/>
    <property type="match status" value="1"/>
</dbReference>
<organism evidence="4 5">
    <name type="scientific">Paracoccus suum</name>
    <dbReference type="NCBI Taxonomy" id="2259340"/>
    <lineage>
        <taxon>Bacteria</taxon>
        <taxon>Pseudomonadati</taxon>
        <taxon>Pseudomonadota</taxon>
        <taxon>Alphaproteobacteria</taxon>
        <taxon>Rhodobacterales</taxon>
        <taxon>Paracoccaceae</taxon>
        <taxon>Paracoccus</taxon>
    </lineage>
</organism>
<dbReference type="AlphaFoldDB" id="A0A344PM14"/>
<dbReference type="Pfam" id="PF08495">
    <property type="entry name" value="FIST"/>
    <property type="match status" value="1"/>
</dbReference>
<reference evidence="5" key="1">
    <citation type="submission" date="2018-07" db="EMBL/GenBank/DDBJ databases">
        <title>Genome sequencing of Paracoccus sp. SC2-6.</title>
        <authorList>
            <person name="Heo J."/>
            <person name="Kim S.-J."/>
            <person name="Kwon S.-W."/>
        </authorList>
    </citation>
    <scope>NUCLEOTIDE SEQUENCE [LARGE SCALE GENOMIC DNA]</scope>
    <source>
        <strain evidence="5">SC2-6</strain>
    </source>
</reference>
<feature type="domain" description="FIST" evidence="2">
    <location>
        <begin position="47"/>
        <end position="245"/>
    </location>
</feature>
<keyword evidence="5" id="KW-1185">Reference proteome</keyword>
<sequence length="410" mass="42285">MSRSVPLGGEPPATPVGDGLPRALSLEGGLAPDEAAERIAGFAAPLGPSLVLLFASPASQLAPVAEALRALLPGSCHLAGCSSAGEITQSGYGQGGLVAIAFPATGFAVETVALAQLSMSGVARWMADLRAASARLSQRGRATMLGLVLADGQSRHENVLAAALDASLPGLPVIGGFGGNGLTFADVLVMHEGQVTSDAAIVCMMATDLPVEELAYAPFSPTEGRCVVTGADPATHTIMELNAEPAAQEYARLAGLDPTRLTPVDFARHPLLLRMGRRNHVRAISGARPDGGLQMLAAIDIGTVLSLGRAEDLLRGFADALDRLARPPALILGFDCILRRLALEEAGLQDEVARLHSRYNIAGFNTYGELHDGMHVNQTFVGMAFLPPDDPPQSGEGGDSIPGAHPVAAA</sequence>
<name>A0A344PM14_9RHOB</name>
<gene>
    <name evidence="4" type="ORF">DRW48_12650</name>
</gene>
<evidence type="ECO:0000256" key="1">
    <source>
        <dbReference type="SAM" id="MobiDB-lite"/>
    </source>
</evidence>
<dbReference type="InterPro" id="IPR013702">
    <property type="entry name" value="FIST_domain_N"/>
</dbReference>
<dbReference type="Proteomes" id="UP000252023">
    <property type="component" value="Chromosome"/>
</dbReference>
<feature type="region of interest" description="Disordered" evidence="1">
    <location>
        <begin position="1"/>
        <end position="21"/>
    </location>
</feature>
<evidence type="ECO:0000259" key="3">
    <source>
        <dbReference type="SMART" id="SM01204"/>
    </source>
</evidence>
<protein>
    <submittedName>
        <fullName evidence="4">GfdT</fullName>
    </submittedName>
</protein>
<dbReference type="SMART" id="SM01204">
    <property type="entry name" value="FIST_C"/>
    <property type="match status" value="1"/>
</dbReference>
<dbReference type="SMART" id="SM00897">
    <property type="entry name" value="FIST"/>
    <property type="match status" value="1"/>
</dbReference>
<dbReference type="PANTHER" id="PTHR40252:SF2">
    <property type="entry name" value="BLR0328 PROTEIN"/>
    <property type="match status" value="1"/>
</dbReference>
<dbReference type="EMBL" id="CP030918">
    <property type="protein sequence ID" value="AXC50419.1"/>
    <property type="molecule type" value="Genomic_DNA"/>
</dbReference>
<evidence type="ECO:0000313" key="5">
    <source>
        <dbReference type="Proteomes" id="UP000252023"/>
    </source>
</evidence>
<feature type="domain" description="FIST C-domain" evidence="3">
    <location>
        <begin position="246"/>
        <end position="373"/>
    </location>
</feature>
<dbReference type="Pfam" id="PF10442">
    <property type="entry name" value="FIST_C"/>
    <property type="match status" value="1"/>
</dbReference>